<proteinExistence type="predicted"/>
<evidence type="ECO:0000313" key="1">
    <source>
        <dbReference type="EMBL" id="MBP4140096.1"/>
    </source>
</evidence>
<name>A0A941AZ21_9FLAO</name>
<dbReference type="AlphaFoldDB" id="A0A941AZ21"/>
<dbReference type="SUPFAM" id="SSF143744">
    <property type="entry name" value="GlcG-like"/>
    <property type="match status" value="1"/>
</dbReference>
<evidence type="ECO:0008006" key="3">
    <source>
        <dbReference type="Google" id="ProtNLM"/>
    </source>
</evidence>
<dbReference type="RefSeq" id="WP_210668450.1">
    <property type="nucleotide sequence ID" value="NZ_JAGFBV010000051.1"/>
</dbReference>
<reference evidence="1 2" key="1">
    <citation type="submission" date="2021-03" db="EMBL/GenBank/DDBJ databases">
        <title>Flavobacterium Flabelliformis Sp. Nov. And Flavobacterium Geliluteum Sp. Nov., Two Novel Multidrug Resistant Psychrophilic Species Isolated From Antarctica.</title>
        <authorList>
            <person name="Kralova S."/>
            <person name="Busse H.J."/>
            <person name="Bezdicek M."/>
            <person name="Nykrynova M."/>
            <person name="Kroupova E."/>
            <person name="Krsek D."/>
            <person name="Sedlacek I."/>
        </authorList>
    </citation>
    <scope>NUCLEOTIDE SEQUENCE [LARGE SCALE GENOMIC DNA]</scope>
    <source>
        <strain evidence="1 2">P7388</strain>
    </source>
</reference>
<dbReference type="InterPro" id="IPR038084">
    <property type="entry name" value="PduO/GlcC-like_sf"/>
</dbReference>
<dbReference type="Proteomes" id="UP000675047">
    <property type="component" value="Unassembled WGS sequence"/>
</dbReference>
<evidence type="ECO:0000313" key="2">
    <source>
        <dbReference type="Proteomes" id="UP000675047"/>
    </source>
</evidence>
<dbReference type="Gene3D" id="3.30.450.150">
    <property type="entry name" value="Haem-degrading domain"/>
    <property type="match status" value="1"/>
</dbReference>
<comment type="caution">
    <text evidence="1">The sequence shown here is derived from an EMBL/GenBank/DDBJ whole genome shotgun (WGS) entry which is preliminary data.</text>
</comment>
<keyword evidence="2" id="KW-1185">Reference proteome</keyword>
<accession>A0A941AZ21</accession>
<gene>
    <name evidence="1" type="ORF">J3495_18660</name>
</gene>
<dbReference type="EMBL" id="JAGFBV010000051">
    <property type="protein sequence ID" value="MBP4140096.1"/>
    <property type="molecule type" value="Genomic_DNA"/>
</dbReference>
<protein>
    <recommendedName>
        <fullName evidence="3">Glc operon protein GlcG</fullName>
    </recommendedName>
</protein>
<sequence>MENKEMLMTINNIFSSIEKLIPIYMNIEEDKNISNGNLSVCIIDEFGQIYAKMFGTNKLRLRESQKIAWIKASQVWLTDVKTGEYERMVFNKEIDENAHGIETPDLIGWQGGQPLTLKNGKTISVGFSGFRGITDLEIMIKALNMAENLN</sequence>
<organism evidence="1 2">
    <name type="scientific">Flavobacterium geliluteum</name>
    <dbReference type="NCBI Taxonomy" id="2816120"/>
    <lineage>
        <taxon>Bacteria</taxon>
        <taxon>Pseudomonadati</taxon>
        <taxon>Bacteroidota</taxon>
        <taxon>Flavobacteriia</taxon>
        <taxon>Flavobacteriales</taxon>
        <taxon>Flavobacteriaceae</taxon>
        <taxon>Flavobacterium</taxon>
    </lineage>
</organism>